<evidence type="ECO:0000313" key="7">
    <source>
        <dbReference type="Proteomes" id="UP001566331"/>
    </source>
</evidence>
<protein>
    <submittedName>
        <fullName evidence="6">OmpA family protein</fullName>
    </submittedName>
</protein>
<dbReference type="InterPro" id="IPR036737">
    <property type="entry name" value="OmpA-like_sf"/>
</dbReference>
<reference evidence="6 7" key="1">
    <citation type="submission" date="2024-07" db="EMBL/GenBank/DDBJ databases">
        <title>Luteimonas salilacus sp. nov., isolated from the shore soil of Salt Lake in Tibet of China.</title>
        <authorList>
            <person name="Zhang X."/>
            <person name="Li A."/>
        </authorList>
    </citation>
    <scope>NUCLEOTIDE SEQUENCE [LARGE SCALE GENOMIC DNA]</scope>
    <source>
        <strain evidence="6 7">B3-2-R+30</strain>
    </source>
</reference>
<dbReference type="PROSITE" id="PS51123">
    <property type="entry name" value="OMPA_2"/>
    <property type="match status" value="1"/>
</dbReference>
<evidence type="ECO:0000256" key="4">
    <source>
        <dbReference type="PROSITE-ProRule" id="PRU00473"/>
    </source>
</evidence>
<comment type="caution">
    <text evidence="6">The sequence shown here is derived from an EMBL/GenBank/DDBJ whole genome shotgun (WGS) entry which is preliminary data.</text>
</comment>
<proteinExistence type="predicted"/>
<feature type="non-terminal residue" evidence="6">
    <location>
        <position position="1"/>
    </location>
</feature>
<dbReference type="RefSeq" id="WP_370565902.1">
    <property type="nucleotide sequence ID" value="NZ_JBFWIB010000037.1"/>
</dbReference>
<dbReference type="PANTHER" id="PTHR30329">
    <property type="entry name" value="STATOR ELEMENT OF FLAGELLAR MOTOR COMPLEX"/>
    <property type="match status" value="1"/>
</dbReference>
<dbReference type="InterPro" id="IPR006665">
    <property type="entry name" value="OmpA-like"/>
</dbReference>
<evidence type="ECO:0000259" key="5">
    <source>
        <dbReference type="PROSITE" id="PS51123"/>
    </source>
</evidence>
<dbReference type="Proteomes" id="UP001566331">
    <property type="component" value="Unassembled WGS sequence"/>
</dbReference>
<evidence type="ECO:0000256" key="2">
    <source>
        <dbReference type="ARBA" id="ARBA00023136"/>
    </source>
</evidence>
<name>A0ABV4HVV9_9GAMM</name>
<dbReference type="PRINTS" id="PR01021">
    <property type="entry name" value="OMPADOMAIN"/>
</dbReference>
<dbReference type="EMBL" id="JBFWIC010000063">
    <property type="protein sequence ID" value="MEZ0476911.1"/>
    <property type="molecule type" value="Genomic_DNA"/>
</dbReference>
<sequence>VRTANIGDLVRYTLTVENVGVVNVRGSTVIDTPPAGFSFVEGSMAVSDGDDAFDLAPSQSPLRIGGLDIAAGESATVVYLLRVGAGVRHGTQVNTAQAQDAAGNVISNTATAQVSVEADPLLDDSLIFGTVFNDRDGDGWQDSAALSGVRVQGGFAPGAYLAGSTTRDRGAGAEPVADASAPLLHGIDVGALSARQSEADPAQAHQVVIRQRLREAAFTDDFVLTSDQGVTVRMDAAGTTTVDRSGAAAKGLNAAAPTVERRIAQGEGGVVVDYVIGNTGIDERGIPGVRIASVDGLLIETDQYGRYHLADVQGGTRGHRNFILKLDPSTLPPGTPLTTDNPLVRRITPGIPVRFDFGVQLPAEAIPGGTEEVELTLGEVIFAPGSAEIRSEYVPAIAKMAEQVDAYGGGTVVITANGDHQALAFDRATAVRELLLAQVAPEHRQALTVSVHTEVDALVAGVTEGGALLGTVLFDTDRAQIKPEFAPLLDRVAARLEGLGGGAIAVVGHTDVRGSHAYNAELGLRRARAVYAALAERLSPEVRAQVRVESSNDPTAPVGPERK</sequence>
<dbReference type="PANTHER" id="PTHR30329:SF21">
    <property type="entry name" value="LIPOPROTEIN YIAD-RELATED"/>
    <property type="match status" value="1"/>
</dbReference>
<gene>
    <name evidence="6" type="ORF">AB6713_20245</name>
</gene>
<dbReference type="Pfam" id="PF01345">
    <property type="entry name" value="DUF11"/>
    <property type="match status" value="1"/>
</dbReference>
<dbReference type="Gene3D" id="3.30.1330.60">
    <property type="entry name" value="OmpA-like domain"/>
    <property type="match status" value="2"/>
</dbReference>
<evidence type="ECO:0000313" key="6">
    <source>
        <dbReference type="EMBL" id="MEZ0476911.1"/>
    </source>
</evidence>
<accession>A0ABV4HVV9</accession>
<dbReference type="InterPro" id="IPR001434">
    <property type="entry name" value="OmcB-like_DUF11"/>
</dbReference>
<dbReference type="InterPro" id="IPR006664">
    <property type="entry name" value="OMP_bac"/>
</dbReference>
<dbReference type="NCBIfam" id="TIGR01451">
    <property type="entry name" value="B_ant_repeat"/>
    <property type="match status" value="1"/>
</dbReference>
<organism evidence="6 7">
    <name type="scientific">Luteimonas salinilitoris</name>
    <dbReference type="NCBI Taxonomy" id="3237697"/>
    <lineage>
        <taxon>Bacteria</taxon>
        <taxon>Pseudomonadati</taxon>
        <taxon>Pseudomonadota</taxon>
        <taxon>Gammaproteobacteria</taxon>
        <taxon>Lysobacterales</taxon>
        <taxon>Lysobacteraceae</taxon>
        <taxon>Luteimonas</taxon>
    </lineage>
</organism>
<keyword evidence="3" id="KW-0998">Cell outer membrane</keyword>
<dbReference type="InterPro" id="IPR050330">
    <property type="entry name" value="Bact_OuterMem_StrucFunc"/>
</dbReference>
<keyword evidence="2 4" id="KW-0472">Membrane</keyword>
<evidence type="ECO:0000256" key="1">
    <source>
        <dbReference type="ARBA" id="ARBA00004442"/>
    </source>
</evidence>
<evidence type="ECO:0000256" key="3">
    <source>
        <dbReference type="ARBA" id="ARBA00023237"/>
    </source>
</evidence>
<dbReference type="SUPFAM" id="SSF103088">
    <property type="entry name" value="OmpA-like"/>
    <property type="match status" value="2"/>
</dbReference>
<dbReference type="Pfam" id="PF00691">
    <property type="entry name" value="OmpA"/>
    <property type="match status" value="1"/>
</dbReference>
<keyword evidence="7" id="KW-1185">Reference proteome</keyword>
<dbReference type="InterPro" id="IPR047589">
    <property type="entry name" value="DUF11_rpt"/>
</dbReference>
<feature type="domain" description="OmpA-like" evidence="5">
    <location>
        <begin position="461"/>
        <end position="563"/>
    </location>
</feature>
<dbReference type="CDD" id="cd07185">
    <property type="entry name" value="OmpA_C-like"/>
    <property type="match status" value="1"/>
</dbReference>
<comment type="subcellular location">
    <subcellularLocation>
        <location evidence="1">Cell outer membrane</location>
    </subcellularLocation>
</comment>